<dbReference type="InterPro" id="IPR011527">
    <property type="entry name" value="ABC1_TM_dom"/>
</dbReference>
<feature type="transmembrane region" description="Helical" evidence="9">
    <location>
        <begin position="181"/>
        <end position="208"/>
    </location>
</feature>
<dbReference type="InterPro" id="IPR003439">
    <property type="entry name" value="ABC_transporter-like_ATP-bd"/>
</dbReference>
<feature type="region of interest" description="Disordered" evidence="8">
    <location>
        <begin position="890"/>
        <end position="933"/>
    </location>
</feature>
<dbReference type="InterPro" id="IPR036640">
    <property type="entry name" value="ABC1_TM_sf"/>
</dbReference>
<dbReference type="CDD" id="cd03244">
    <property type="entry name" value="ABCC_MRP_domain2"/>
    <property type="match status" value="1"/>
</dbReference>
<evidence type="ECO:0000256" key="4">
    <source>
        <dbReference type="ARBA" id="ARBA00022741"/>
    </source>
</evidence>
<evidence type="ECO:0000256" key="8">
    <source>
        <dbReference type="SAM" id="MobiDB-lite"/>
    </source>
</evidence>
<evidence type="ECO:0008006" key="14">
    <source>
        <dbReference type="Google" id="ProtNLM"/>
    </source>
</evidence>
<feature type="region of interest" description="Disordered" evidence="8">
    <location>
        <begin position="1468"/>
        <end position="1502"/>
    </location>
</feature>
<feature type="transmembrane region" description="Helical" evidence="9">
    <location>
        <begin position="449"/>
        <end position="467"/>
    </location>
</feature>
<feature type="transmembrane region" description="Helical" evidence="9">
    <location>
        <begin position="115"/>
        <end position="135"/>
    </location>
</feature>
<feature type="domain" description="ABC transporter" evidence="10">
    <location>
        <begin position="652"/>
        <end position="886"/>
    </location>
</feature>
<comment type="subcellular location">
    <subcellularLocation>
        <location evidence="1">Membrane</location>
    </subcellularLocation>
</comment>
<feature type="transmembrane region" description="Helical" evidence="9">
    <location>
        <begin position="1147"/>
        <end position="1164"/>
    </location>
</feature>
<dbReference type="PROSITE" id="PS50893">
    <property type="entry name" value="ABC_TRANSPORTER_2"/>
    <property type="match status" value="2"/>
</dbReference>
<dbReference type="InterPro" id="IPR027417">
    <property type="entry name" value="P-loop_NTPase"/>
</dbReference>
<feature type="transmembrane region" description="Helical" evidence="9">
    <location>
        <begin position="560"/>
        <end position="579"/>
    </location>
</feature>
<dbReference type="Gene3D" id="1.20.1560.10">
    <property type="entry name" value="ABC transporter type 1, transmembrane domain"/>
    <property type="match status" value="2"/>
</dbReference>
<dbReference type="Pfam" id="PF00005">
    <property type="entry name" value="ABC_tran"/>
    <property type="match status" value="2"/>
</dbReference>
<feature type="transmembrane region" description="Helical" evidence="9">
    <location>
        <begin position="147"/>
        <end position="169"/>
    </location>
</feature>
<sequence>MAISLLDPFLRGLLACALPSSVVLLCLLVKVHWPKPIRTAARYVAAPFDAFITLAEAKAILHGETAAVSEAVGRSAGPPLWKTVVLAVLATTESLAWVGVGTYDIVHWTRSQGSVAISSIVFALVKVLPWLYATITPLTRPQATAPYDLFVLHLTFVATSTLIIGAQLFKLSAYDAPLPSWWIFALQVADLVAPLLSLGVVLSMPIALPINEEEKKEIGNSISPEDYTSLYGWVTFAWVGPLVWKGRKATLNEEDVWTISPTLKSQPLFEKYRAIRKSSTLRSLAVANSLDLILDCILSFVSSTCAYAGPFFLKRILDAITSPTPERRSFAFLFAALSFGAGLLKAESDLLHLWNDRRISTRLKSELMADIYEKALRRKDFSGVANKDESKQKDKEPTAKAQADVGKIVQLMSGDVEKISMMAVFLYNVYTAPFEIAIALVFLYQLLGWAAFTGVAVLVVSAPLNTFMSKLMIKYSTGLSAARDKRMSVMTELIQAIKFIKFFAWESQWIDRAMKARQEELSWLIKSFINMLMFRALFANVPALVSILSFLVYVAQGKELTVSTAFTAIALFDMLRMPLNLLPYFIVRLLETTVSFTRIDAFLAEPDVPDDVSSFKRATPGSSIPIDARLGAEEATFKWNENEEAKKKDSPADEQSSNGTAGSPFELSDINIVFPIGKLSVVTGPTASGKTALLMALLGEMTMIRGKLLLPKDPTQVDEHGLRNCISYAAQTPWLEQQSIKENILFGSPFDAERYEAVIEACALKPDLTMLEDGDQTEIGARGVSLSGGQKARVALARASYARTKTVLLDDPLAALDSHSARFVFEHLLQGPLMEDRTVVLVTHHVDLVLPAAYYLVRMLDGRIDTQGTTKELREKGVLSQIVVEETAKAQEEDQQADAAEGKDPEVEAVEGAKPANGAASEPTKVKKPRRLVEDETKAEGSVDWRIYRSYLAASSLLLWGGNFVFIILYQCFSIAEKYWIKIWGQHYAIASGARHAAAAAVARITNVVDIPSPDIYAFHHIFNSEVGRIGHSVGTGILSNITTLQASPSSWTLVQLPNAAEHPFFYIGIYAAIGMGAANVAVVDSVFQTIAGYRGGRILFGRLLKTVIHAPIRWFDTTPTGRILNRFSRDMQTIDSELPGSLRSSIAFLSAFIAAVLTVGIILPPFLLPALVIGLTYYLLTVGYLNTSRDLRRMESTTRSPIFSGFADMLDGITTVRAFSAERRFFNALHAKVDRTQTYFWFVWMLNRWLLVRFDSLGALSVFLTTIIALSGWIDVGMAGLTMTLSMTFTMSVYWTCRCVTQLEMDLNSVERVVEYCDLPSEPPLIIEGHRPPAFWPSNSDSDHFVMVENLEIAYSNELEPVLHDVSFKLAAREKIGLLGRTGSGKSTLAMSFLRFIDPRKGQIVVDGIDITTIGLQDLRSRITFIPQDAVLFSGTIRDNLDPFGEHTDDDCWDALRRVHLISESRYNSHRSSQASSREPSRPSSPTADTASDATPTSVTSATVVAEERVVITLETQVSSGGSNFSQGQRQLIALARALLRQSAMIIMDEATASVDFETDSKIQATIRNEFSSSLLLTIAHRIRTIIDYDRLLVLDAGRVAEFDTPINLLNKQSGIFKDMCLKSGTYQELYDSAGKKAAER</sequence>
<keyword evidence="2" id="KW-0813">Transport</keyword>
<dbReference type="GO" id="GO:0140359">
    <property type="term" value="F:ABC-type transporter activity"/>
    <property type="evidence" value="ECO:0007669"/>
    <property type="project" value="InterPro"/>
</dbReference>
<dbReference type="InterPro" id="IPR017871">
    <property type="entry name" value="ABC_transporter-like_CS"/>
</dbReference>
<feature type="region of interest" description="Disordered" evidence="8">
    <location>
        <begin position="641"/>
        <end position="663"/>
    </location>
</feature>
<dbReference type="GO" id="GO:0016887">
    <property type="term" value="F:ATP hydrolysis activity"/>
    <property type="evidence" value="ECO:0007669"/>
    <property type="project" value="InterPro"/>
</dbReference>
<dbReference type="PROSITE" id="PS50929">
    <property type="entry name" value="ABC_TM1F"/>
    <property type="match status" value="2"/>
</dbReference>
<feature type="transmembrane region" description="Helical" evidence="9">
    <location>
        <begin position="1065"/>
        <end position="1088"/>
    </location>
</feature>
<evidence type="ECO:0000313" key="12">
    <source>
        <dbReference type="EMBL" id="KZO90715.1"/>
    </source>
</evidence>
<dbReference type="PANTHER" id="PTHR24223:SF415">
    <property type="entry name" value="FI20190P1"/>
    <property type="match status" value="1"/>
</dbReference>
<feature type="transmembrane region" description="Helical" evidence="9">
    <location>
        <begin position="84"/>
        <end position="103"/>
    </location>
</feature>
<dbReference type="Proteomes" id="UP000076738">
    <property type="component" value="Unassembled WGS sequence"/>
</dbReference>
<evidence type="ECO:0000256" key="1">
    <source>
        <dbReference type="ARBA" id="ARBA00004370"/>
    </source>
</evidence>
<feature type="transmembrane region" description="Helical" evidence="9">
    <location>
        <begin position="422"/>
        <end position="443"/>
    </location>
</feature>
<dbReference type="EMBL" id="KV417336">
    <property type="protein sequence ID" value="KZO90715.1"/>
    <property type="molecule type" value="Genomic_DNA"/>
</dbReference>
<dbReference type="PANTHER" id="PTHR24223">
    <property type="entry name" value="ATP-BINDING CASSETTE SUB-FAMILY C"/>
    <property type="match status" value="1"/>
</dbReference>
<protein>
    <recommendedName>
        <fullName evidence="14">Multidrug resistance-associated ABC transporter</fullName>
    </recommendedName>
</protein>
<dbReference type="Pfam" id="PF00664">
    <property type="entry name" value="ABC_membrane"/>
    <property type="match status" value="2"/>
</dbReference>
<dbReference type="PROSITE" id="PS00211">
    <property type="entry name" value="ABC_TRANSPORTER_1"/>
    <property type="match status" value="2"/>
</dbReference>
<feature type="domain" description="ABC transporter" evidence="10">
    <location>
        <begin position="1347"/>
        <end position="1623"/>
    </location>
</feature>
<name>A0A167GMJ4_CALVF</name>
<evidence type="ECO:0000256" key="9">
    <source>
        <dbReference type="SAM" id="Phobius"/>
    </source>
</evidence>
<evidence type="ECO:0000313" key="13">
    <source>
        <dbReference type="Proteomes" id="UP000076738"/>
    </source>
</evidence>
<feature type="transmembrane region" description="Helical" evidence="9">
    <location>
        <begin position="1170"/>
        <end position="1188"/>
    </location>
</feature>
<feature type="compositionally biased region" description="Low complexity" evidence="8">
    <location>
        <begin position="1471"/>
        <end position="1502"/>
    </location>
</feature>
<feature type="compositionally biased region" description="Basic and acidic residues" evidence="8">
    <location>
        <begin position="641"/>
        <end position="651"/>
    </location>
</feature>
<evidence type="ECO:0000259" key="11">
    <source>
        <dbReference type="PROSITE" id="PS50929"/>
    </source>
</evidence>
<dbReference type="CDD" id="cd03250">
    <property type="entry name" value="ABCC_MRP_domain1"/>
    <property type="match status" value="1"/>
</dbReference>
<feature type="domain" description="ABC transmembrane type-1" evidence="11">
    <location>
        <begin position="1042"/>
        <end position="1306"/>
    </location>
</feature>
<keyword evidence="3 9" id="KW-0812">Transmembrane</keyword>
<feature type="transmembrane region" description="Helical" evidence="9">
    <location>
        <begin position="1251"/>
        <end position="1271"/>
    </location>
</feature>
<dbReference type="CDD" id="cd18604">
    <property type="entry name" value="ABC_6TM_VMR1_D2_like"/>
    <property type="match status" value="1"/>
</dbReference>
<organism evidence="12 13">
    <name type="scientific">Calocera viscosa (strain TUFC12733)</name>
    <dbReference type="NCBI Taxonomy" id="1330018"/>
    <lineage>
        <taxon>Eukaryota</taxon>
        <taxon>Fungi</taxon>
        <taxon>Dikarya</taxon>
        <taxon>Basidiomycota</taxon>
        <taxon>Agaricomycotina</taxon>
        <taxon>Dacrymycetes</taxon>
        <taxon>Dacrymycetales</taxon>
        <taxon>Dacrymycetaceae</taxon>
        <taxon>Calocera</taxon>
    </lineage>
</organism>
<proteinExistence type="predicted"/>
<dbReference type="GO" id="GO:0005524">
    <property type="term" value="F:ATP binding"/>
    <property type="evidence" value="ECO:0007669"/>
    <property type="project" value="UniProtKB-KW"/>
</dbReference>
<dbReference type="SUPFAM" id="SSF52540">
    <property type="entry name" value="P-loop containing nucleoside triphosphate hydrolases"/>
    <property type="match status" value="2"/>
</dbReference>
<evidence type="ECO:0000256" key="5">
    <source>
        <dbReference type="ARBA" id="ARBA00022840"/>
    </source>
</evidence>
<dbReference type="Gene3D" id="3.40.50.300">
    <property type="entry name" value="P-loop containing nucleotide triphosphate hydrolases"/>
    <property type="match status" value="2"/>
</dbReference>
<feature type="domain" description="ABC transmembrane type-1" evidence="11">
    <location>
        <begin position="293"/>
        <end position="591"/>
    </location>
</feature>
<evidence type="ECO:0000259" key="10">
    <source>
        <dbReference type="PROSITE" id="PS50893"/>
    </source>
</evidence>
<feature type="transmembrane region" description="Helical" evidence="9">
    <location>
        <begin position="951"/>
        <end position="970"/>
    </location>
</feature>
<evidence type="ECO:0000256" key="3">
    <source>
        <dbReference type="ARBA" id="ARBA00022692"/>
    </source>
</evidence>
<accession>A0A167GMJ4</accession>
<feature type="transmembrane region" description="Helical" evidence="9">
    <location>
        <begin position="532"/>
        <end position="554"/>
    </location>
</feature>
<dbReference type="InterPro" id="IPR050173">
    <property type="entry name" value="ABC_transporter_C-like"/>
</dbReference>
<keyword evidence="4" id="KW-0547">Nucleotide-binding</keyword>
<evidence type="ECO:0000256" key="2">
    <source>
        <dbReference type="ARBA" id="ARBA00022448"/>
    </source>
</evidence>
<dbReference type="SMART" id="SM00382">
    <property type="entry name" value="AAA"/>
    <property type="match status" value="2"/>
</dbReference>
<dbReference type="SUPFAM" id="SSF90123">
    <property type="entry name" value="ABC transporter transmembrane region"/>
    <property type="match status" value="2"/>
</dbReference>
<evidence type="ECO:0000256" key="6">
    <source>
        <dbReference type="ARBA" id="ARBA00022989"/>
    </source>
</evidence>
<reference evidence="12 13" key="1">
    <citation type="journal article" date="2016" name="Mol. Biol. Evol.">
        <title>Comparative Genomics of Early-Diverging Mushroom-Forming Fungi Provides Insights into the Origins of Lignocellulose Decay Capabilities.</title>
        <authorList>
            <person name="Nagy L.G."/>
            <person name="Riley R."/>
            <person name="Tritt A."/>
            <person name="Adam C."/>
            <person name="Daum C."/>
            <person name="Floudas D."/>
            <person name="Sun H."/>
            <person name="Yadav J.S."/>
            <person name="Pangilinan J."/>
            <person name="Larsson K.H."/>
            <person name="Matsuura K."/>
            <person name="Barry K."/>
            <person name="Labutti K."/>
            <person name="Kuo R."/>
            <person name="Ohm R.A."/>
            <person name="Bhattacharya S.S."/>
            <person name="Shirouzu T."/>
            <person name="Yoshinaga Y."/>
            <person name="Martin F.M."/>
            <person name="Grigoriev I.V."/>
            <person name="Hibbett D.S."/>
        </authorList>
    </citation>
    <scope>NUCLEOTIDE SEQUENCE [LARGE SCALE GENOMIC DNA]</scope>
    <source>
        <strain evidence="12 13">TUFC12733</strain>
    </source>
</reference>
<keyword evidence="6 9" id="KW-1133">Transmembrane helix</keyword>
<dbReference type="InterPro" id="IPR003593">
    <property type="entry name" value="AAA+_ATPase"/>
</dbReference>
<keyword evidence="5" id="KW-0067">ATP-binding</keyword>
<gene>
    <name evidence="12" type="ORF">CALVIDRAFT_542481</name>
</gene>
<dbReference type="CDD" id="cd18596">
    <property type="entry name" value="ABC_6TM_VMR1_D1_like"/>
    <property type="match status" value="1"/>
</dbReference>
<dbReference type="GO" id="GO:0016020">
    <property type="term" value="C:membrane"/>
    <property type="evidence" value="ECO:0007669"/>
    <property type="project" value="UniProtKB-SubCell"/>
</dbReference>
<dbReference type="STRING" id="1330018.A0A167GMJ4"/>
<dbReference type="OrthoDB" id="6500128at2759"/>
<feature type="transmembrane region" description="Helical" evidence="9">
    <location>
        <begin position="12"/>
        <end position="33"/>
    </location>
</feature>
<evidence type="ECO:0000256" key="7">
    <source>
        <dbReference type="ARBA" id="ARBA00023136"/>
    </source>
</evidence>
<keyword evidence="13" id="KW-1185">Reference proteome</keyword>
<keyword evidence="7 9" id="KW-0472">Membrane</keyword>